<feature type="domain" description="PIN" evidence="8">
    <location>
        <begin position="3"/>
        <end position="118"/>
    </location>
</feature>
<name>A0A8H8X0H0_9HYPH</name>
<dbReference type="PANTHER" id="PTHR33653">
    <property type="entry name" value="RIBONUCLEASE VAPC2"/>
    <property type="match status" value="1"/>
</dbReference>
<evidence type="ECO:0000313" key="10">
    <source>
        <dbReference type="Proteomes" id="UP000663508"/>
    </source>
</evidence>
<evidence type="ECO:0000256" key="2">
    <source>
        <dbReference type="ARBA" id="ARBA00022649"/>
    </source>
</evidence>
<dbReference type="Gene3D" id="3.40.50.1010">
    <property type="entry name" value="5'-nuclease"/>
    <property type="match status" value="1"/>
</dbReference>
<evidence type="ECO:0000256" key="7">
    <source>
        <dbReference type="ARBA" id="ARBA00038093"/>
    </source>
</evidence>
<comment type="similarity">
    <text evidence="7">Belongs to the PINc/VapC protein family.</text>
</comment>
<dbReference type="EMBL" id="AP024146">
    <property type="protein sequence ID" value="BCM87607.1"/>
    <property type="molecule type" value="Genomic_DNA"/>
</dbReference>
<dbReference type="PANTHER" id="PTHR33653:SF1">
    <property type="entry name" value="RIBONUCLEASE VAPC2"/>
    <property type="match status" value="1"/>
</dbReference>
<dbReference type="InterPro" id="IPR029060">
    <property type="entry name" value="PIN-like_dom_sf"/>
</dbReference>
<accession>A0A8H8X0H0</accession>
<gene>
    <name evidence="9" type="primary">vapC_2</name>
    <name evidence="9" type="ORF">mvi_60680</name>
</gene>
<keyword evidence="6" id="KW-0460">Magnesium</keyword>
<evidence type="ECO:0000256" key="6">
    <source>
        <dbReference type="ARBA" id="ARBA00022842"/>
    </source>
</evidence>
<evidence type="ECO:0000256" key="3">
    <source>
        <dbReference type="ARBA" id="ARBA00022722"/>
    </source>
</evidence>
<dbReference type="InterPro" id="IPR002716">
    <property type="entry name" value="PIN_dom"/>
</dbReference>
<dbReference type="GO" id="GO:0016787">
    <property type="term" value="F:hydrolase activity"/>
    <property type="evidence" value="ECO:0007669"/>
    <property type="project" value="UniProtKB-KW"/>
</dbReference>
<dbReference type="InterPro" id="IPR050556">
    <property type="entry name" value="Type_II_TA_system_RNase"/>
</dbReference>
<reference evidence="9" key="1">
    <citation type="submission" date="2020-11" db="EMBL/GenBank/DDBJ databases">
        <title>Complete genome sequence of a novel pathogenic Methylobacterium strain isolated from rice in Vietnam.</title>
        <authorList>
            <person name="Lai K."/>
            <person name="Okazaki S."/>
            <person name="Higashi K."/>
            <person name="Mori H."/>
            <person name="Toyoda A."/>
            <person name="Kurokawa K."/>
        </authorList>
    </citation>
    <scope>NUCLEOTIDE SEQUENCE</scope>
    <source>
        <strain evidence="9">VL1</strain>
        <plasmid evidence="9">pVL1_1</plasmid>
    </source>
</reference>
<organism evidence="9 10">
    <name type="scientific">Methylobacterium indicum</name>
    <dbReference type="NCBI Taxonomy" id="1775910"/>
    <lineage>
        <taxon>Bacteria</taxon>
        <taxon>Pseudomonadati</taxon>
        <taxon>Pseudomonadota</taxon>
        <taxon>Alphaproteobacteria</taxon>
        <taxon>Hyphomicrobiales</taxon>
        <taxon>Methylobacteriaceae</taxon>
        <taxon>Methylobacterium</taxon>
    </lineage>
</organism>
<keyword evidence="5" id="KW-0378">Hydrolase</keyword>
<dbReference type="GO" id="GO:0046872">
    <property type="term" value="F:metal ion binding"/>
    <property type="evidence" value="ECO:0007669"/>
    <property type="project" value="UniProtKB-KW"/>
</dbReference>
<keyword evidence="9" id="KW-0614">Plasmid</keyword>
<sequence>MKYLLDTNVFREIGKTAPHENVVAWLKGVDDADIAISALTVREVTKGVAKFRARKQDIAQEIERRVAATFDAFVDRILPVDRDVAALWGNLLADSEKHIDDTGIAATARVHGLVLVTRTSAI</sequence>
<geneLocation type="plasmid" evidence="9 10">
    <name>pVL1_1</name>
</geneLocation>
<protein>
    <submittedName>
        <fullName evidence="9">Ribonuclease VapC</fullName>
    </submittedName>
</protein>
<dbReference type="KEGG" id="mind:mvi_60680"/>
<evidence type="ECO:0000256" key="1">
    <source>
        <dbReference type="ARBA" id="ARBA00001946"/>
    </source>
</evidence>
<keyword evidence="3" id="KW-0540">Nuclease</keyword>
<dbReference type="GO" id="GO:0004518">
    <property type="term" value="F:nuclease activity"/>
    <property type="evidence" value="ECO:0007669"/>
    <property type="project" value="UniProtKB-KW"/>
</dbReference>
<evidence type="ECO:0000313" key="9">
    <source>
        <dbReference type="EMBL" id="BCM87607.1"/>
    </source>
</evidence>
<keyword evidence="4" id="KW-0479">Metal-binding</keyword>
<evidence type="ECO:0000259" key="8">
    <source>
        <dbReference type="Pfam" id="PF01850"/>
    </source>
</evidence>
<dbReference type="AlphaFoldDB" id="A0A8H8X0H0"/>
<keyword evidence="2" id="KW-1277">Toxin-antitoxin system</keyword>
<proteinExistence type="inferred from homology"/>
<dbReference type="Proteomes" id="UP000663508">
    <property type="component" value="Plasmid pVL1_1"/>
</dbReference>
<evidence type="ECO:0000256" key="5">
    <source>
        <dbReference type="ARBA" id="ARBA00022801"/>
    </source>
</evidence>
<evidence type="ECO:0000256" key="4">
    <source>
        <dbReference type="ARBA" id="ARBA00022723"/>
    </source>
</evidence>
<dbReference type="Pfam" id="PF01850">
    <property type="entry name" value="PIN"/>
    <property type="match status" value="1"/>
</dbReference>
<dbReference type="RefSeq" id="WP_207183788.1">
    <property type="nucleotide sequence ID" value="NZ_AP024146.1"/>
</dbReference>
<comment type="cofactor">
    <cofactor evidence="1">
        <name>Mg(2+)</name>
        <dbReference type="ChEBI" id="CHEBI:18420"/>
    </cofactor>
</comment>
<dbReference type="SUPFAM" id="SSF88723">
    <property type="entry name" value="PIN domain-like"/>
    <property type="match status" value="1"/>
</dbReference>